<feature type="chain" id="PRO_5012370928" evidence="6">
    <location>
        <begin position="25"/>
        <end position="550"/>
    </location>
</feature>
<dbReference type="GO" id="GO:0004252">
    <property type="term" value="F:serine-type endopeptidase activity"/>
    <property type="evidence" value="ECO:0007669"/>
    <property type="project" value="UniProtKB-UniRule"/>
</dbReference>
<dbReference type="AlphaFoldDB" id="A0A1W2G5I0"/>
<evidence type="ECO:0000256" key="3">
    <source>
        <dbReference type="ARBA" id="ARBA00022801"/>
    </source>
</evidence>
<dbReference type="PANTHER" id="PTHR43806:SF67">
    <property type="entry name" value="EGF-LIKE DOMAIN-CONTAINING PROTEIN"/>
    <property type="match status" value="1"/>
</dbReference>
<dbReference type="GO" id="GO:0006508">
    <property type="term" value="P:proteolysis"/>
    <property type="evidence" value="ECO:0007669"/>
    <property type="project" value="UniProtKB-KW"/>
</dbReference>
<feature type="active site" description="Charge relay system" evidence="5">
    <location>
        <position position="181"/>
    </location>
</feature>
<dbReference type="PROSITE" id="PS00138">
    <property type="entry name" value="SUBTILASE_SER"/>
    <property type="match status" value="1"/>
</dbReference>
<dbReference type="InterPro" id="IPR017317">
    <property type="entry name" value="Pept_S8_subtilisin_bacteroid-2"/>
</dbReference>
<dbReference type="PIRSF" id="PIRSF037903">
    <property type="entry name" value="Subtilisin_rel_GFO_2223"/>
    <property type="match status" value="1"/>
</dbReference>
<dbReference type="InterPro" id="IPR000209">
    <property type="entry name" value="Peptidase_S8/S53_dom"/>
</dbReference>
<comment type="similarity">
    <text evidence="1 5">Belongs to the peptidase S8 family.</text>
</comment>
<dbReference type="NCBIfam" id="TIGR04183">
    <property type="entry name" value="Por_Secre_tail"/>
    <property type="match status" value="1"/>
</dbReference>
<dbReference type="InterPro" id="IPR015500">
    <property type="entry name" value="Peptidase_S8_subtilisin-rel"/>
</dbReference>
<gene>
    <name evidence="8" type="ORF">SAMN04488029_0189</name>
</gene>
<dbReference type="SUPFAM" id="SSF52743">
    <property type="entry name" value="Subtilisin-like"/>
    <property type="match status" value="1"/>
</dbReference>
<reference evidence="8 9" key="1">
    <citation type="submission" date="2017-04" db="EMBL/GenBank/DDBJ databases">
        <authorList>
            <person name="Afonso C.L."/>
            <person name="Miller P.J."/>
            <person name="Scott M.A."/>
            <person name="Spackman E."/>
            <person name="Goraichik I."/>
            <person name="Dimitrov K.M."/>
            <person name="Suarez D.L."/>
            <person name="Swayne D.E."/>
        </authorList>
    </citation>
    <scope>NUCLEOTIDE SEQUENCE [LARGE SCALE GENOMIC DNA]</scope>
    <source>
        <strain evidence="8 9">DSM 26133</strain>
    </source>
</reference>
<feature type="active site" description="Charge relay system" evidence="5">
    <location>
        <position position="400"/>
    </location>
</feature>
<evidence type="ECO:0000256" key="2">
    <source>
        <dbReference type="ARBA" id="ARBA00022670"/>
    </source>
</evidence>
<keyword evidence="2 5" id="KW-0645">Protease</keyword>
<keyword evidence="4 5" id="KW-0720">Serine protease</keyword>
<evidence type="ECO:0000256" key="4">
    <source>
        <dbReference type="ARBA" id="ARBA00022825"/>
    </source>
</evidence>
<organism evidence="8 9">
    <name type="scientific">Reichenbachiella faecimaris</name>
    <dbReference type="NCBI Taxonomy" id="692418"/>
    <lineage>
        <taxon>Bacteria</taxon>
        <taxon>Pseudomonadati</taxon>
        <taxon>Bacteroidota</taxon>
        <taxon>Cytophagia</taxon>
        <taxon>Cytophagales</taxon>
        <taxon>Reichenbachiellaceae</taxon>
        <taxon>Reichenbachiella</taxon>
    </lineage>
</organism>
<keyword evidence="3 5" id="KW-0378">Hydrolase</keyword>
<protein>
    <submittedName>
        <fullName evidence="8">Por secretion system C-terminal sorting domain-containing protein</fullName>
    </submittedName>
</protein>
<keyword evidence="6" id="KW-0732">Signal</keyword>
<feature type="domain" description="Peptidase S8/S53" evidence="7">
    <location>
        <begin position="172"/>
        <end position="446"/>
    </location>
</feature>
<dbReference type="InterPro" id="IPR036852">
    <property type="entry name" value="Peptidase_S8/S53_dom_sf"/>
</dbReference>
<name>A0A1W2G5I0_REIFA</name>
<evidence type="ECO:0000313" key="9">
    <source>
        <dbReference type="Proteomes" id="UP000192472"/>
    </source>
</evidence>
<evidence type="ECO:0000313" key="8">
    <source>
        <dbReference type="EMBL" id="SMD31851.1"/>
    </source>
</evidence>
<dbReference type="PROSITE" id="PS51892">
    <property type="entry name" value="SUBTILASE"/>
    <property type="match status" value="1"/>
</dbReference>
<dbReference type="InterPro" id="IPR050131">
    <property type="entry name" value="Peptidase_S8_subtilisin-like"/>
</dbReference>
<dbReference type="RefSeq" id="WP_084370546.1">
    <property type="nucleotide sequence ID" value="NZ_FWYF01000001.1"/>
</dbReference>
<dbReference type="Pfam" id="PF00082">
    <property type="entry name" value="Peptidase_S8"/>
    <property type="match status" value="1"/>
</dbReference>
<feature type="active site" description="Charge relay system" evidence="5">
    <location>
        <position position="221"/>
    </location>
</feature>
<keyword evidence="9" id="KW-1185">Reference proteome</keyword>
<dbReference type="PANTHER" id="PTHR43806">
    <property type="entry name" value="PEPTIDASE S8"/>
    <property type="match status" value="1"/>
</dbReference>
<accession>A0A1W2G5I0</accession>
<evidence type="ECO:0000259" key="7">
    <source>
        <dbReference type="Pfam" id="PF00082"/>
    </source>
</evidence>
<dbReference type="PRINTS" id="PR00723">
    <property type="entry name" value="SUBTILISIN"/>
</dbReference>
<dbReference type="InterPro" id="IPR023828">
    <property type="entry name" value="Peptidase_S8_Ser-AS"/>
</dbReference>
<dbReference type="EMBL" id="FWYF01000001">
    <property type="protein sequence ID" value="SMD31851.1"/>
    <property type="molecule type" value="Genomic_DNA"/>
</dbReference>
<sequence>MGKNRGRRLIFGLIMVCYSQMLLAQTETNRYVVYLKDKTNSPYSVDNPSAYLSQKAIDRRTNQNISITTEDFPVNESYVQSIRDLGVETYFTSRWMNAILVEATPDQIDLIEAEEYILHVDYAAPGQKLNEIPDQENTTREEHLPSNLDMLNSDKQVTMLFAHTMHEEGITGNGVWVAVFDDGFLDANLSATFAHTFENDKLKDVMDFTTGGKNVFQYDDHGTGSWSCLGAKLEPSFIGTGYNADISLYVTEDVFTEYRIEEYNWLFAAERADSAGVDIITSSLGYDDFDDPSMDYSVEDLDGNTSIISQAANFAIDRGLLVVTSAGNSGNSTDWPYISMPADAENVIAVGALDHSYNLVGFSSVGPTADGRIKPEVVALGSQVTVLSEGHLLALKNGTSFAAPLIAGFAAGLWEKFPSLTNLELRDLILSSSNNFASPNNQIGYGLPDYNVAVGNEPLAVAQVVDDAIKVYPNPITGDHINLLIEKHSIPMPLKMSLYSQSGKLINEMTIKRAKKGMIAELGFKENGQGIYFLHIECDNYSKNVKILRY</sequence>
<evidence type="ECO:0000256" key="1">
    <source>
        <dbReference type="ARBA" id="ARBA00011073"/>
    </source>
</evidence>
<feature type="signal peptide" evidence="6">
    <location>
        <begin position="1"/>
        <end position="24"/>
    </location>
</feature>
<dbReference type="OrthoDB" id="9792152at2"/>
<dbReference type="STRING" id="692418.SAMN04488029_0189"/>
<evidence type="ECO:0000256" key="5">
    <source>
        <dbReference type="PROSITE-ProRule" id="PRU01240"/>
    </source>
</evidence>
<dbReference type="InterPro" id="IPR026444">
    <property type="entry name" value="Secre_tail"/>
</dbReference>
<dbReference type="Proteomes" id="UP000192472">
    <property type="component" value="Unassembled WGS sequence"/>
</dbReference>
<dbReference type="Gene3D" id="3.40.50.200">
    <property type="entry name" value="Peptidase S8/S53 domain"/>
    <property type="match status" value="1"/>
</dbReference>
<evidence type="ECO:0000256" key="6">
    <source>
        <dbReference type="SAM" id="SignalP"/>
    </source>
</evidence>
<proteinExistence type="inferred from homology"/>